<reference evidence="2 3" key="1">
    <citation type="submission" date="2019-02" db="EMBL/GenBank/DDBJ databases">
        <title>Investigation of anaerobic lignin degradation for improved lignocellulosic biofuels.</title>
        <authorList>
            <person name="Deangelis K."/>
        </authorList>
    </citation>
    <scope>NUCLEOTIDE SEQUENCE [LARGE SCALE GENOMIC DNA]</scope>
    <source>
        <strain evidence="2 3">159R</strain>
    </source>
</reference>
<protein>
    <submittedName>
        <fullName evidence="2">NAD-dependent epimerase/dehydratase family protein</fullName>
    </submittedName>
</protein>
<dbReference type="InterPro" id="IPR036291">
    <property type="entry name" value="NAD(P)-bd_dom_sf"/>
</dbReference>
<evidence type="ECO:0000259" key="1">
    <source>
        <dbReference type="Pfam" id="PF01370"/>
    </source>
</evidence>
<dbReference type="Proteomes" id="UP000294555">
    <property type="component" value="Unassembled WGS sequence"/>
</dbReference>
<dbReference type="EMBL" id="SJOI01000001">
    <property type="protein sequence ID" value="TCL05535.1"/>
    <property type="molecule type" value="Genomic_DNA"/>
</dbReference>
<keyword evidence="3" id="KW-1185">Reference proteome</keyword>
<name>A0A4R1ND92_9GAMM</name>
<dbReference type="SUPFAM" id="SSF51735">
    <property type="entry name" value="NAD(P)-binding Rossmann-fold domains"/>
    <property type="match status" value="1"/>
</dbReference>
<dbReference type="InterPro" id="IPR001509">
    <property type="entry name" value="Epimerase_deHydtase"/>
</dbReference>
<dbReference type="Pfam" id="PF01370">
    <property type="entry name" value="Epimerase"/>
    <property type="match status" value="1"/>
</dbReference>
<feature type="domain" description="NAD-dependent epimerase/dehydratase" evidence="1">
    <location>
        <begin position="4"/>
        <end position="103"/>
    </location>
</feature>
<organism evidence="2 3">
    <name type="scientific">Sodalis ligni</name>
    <dbReference type="NCBI Taxonomy" id="2697027"/>
    <lineage>
        <taxon>Bacteria</taxon>
        <taxon>Pseudomonadati</taxon>
        <taxon>Pseudomonadota</taxon>
        <taxon>Gammaproteobacteria</taxon>
        <taxon>Enterobacterales</taxon>
        <taxon>Bruguierivoracaceae</taxon>
        <taxon>Sodalis</taxon>
    </lineage>
</organism>
<dbReference type="AlphaFoldDB" id="A0A4R1ND92"/>
<dbReference type="Gene3D" id="3.40.50.720">
    <property type="entry name" value="NAD(P)-binding Rossmann-like Domain"/>
    <property type="match status" value="1"/>
</dbReference>
<gene>
    <name evidence="2" type="ORF">EZJ58_3727</name>
</gene>
<proteinExistence type="predicted"/>
<evidence type="ECO:0000313" key="2">
    <source>
        <dbReference type="EMBL" id="TCL05535.1"/>
    </source>
</evidence>
<evidence type="ECO:0000313" key="3">
    <source>
        <dbReference type="Proteomes" id="UP000294555"/>
    </source>
</evidence>
<dbReference type="InterPro" id="IPR050177">
    <property type="entry name" value="Lipid_A_modif_metabolic_enz"/>
</dbReference>
<dbReference type="PANTHER" id="PTHR43245">
    <property type="entry name" value="BIFUNCTIONAL POLYMYXIN RESISTANCE PROTEIN ARNA"/>
    <property type="match status" value="1"/>
</dbReference>
<dbReference type="RefSeq" id="WP_207917894.1">
    <property type="nucleotide sequence ID" value="NZ_SJOI01000001.1"/>
</dbReference>
<sequence length="107" mass="11075">MMTILVTGGTGLVGSRLLPRLVAVGIHCRALVRAGKTVPPGVMAVQGDILDPALLAAAVKGVDAVVHLAAVLRTPEPEKIWAVNLEGARNLIAAVNNHDLHSVILPL</sequence>
<accession>A0A4R1ND92</accession>
<comment type="caution">
    <text evidence="2">The sequence shown here is derived from an EMBL/GenBank/DDBJ whole genome shotgun (WGS) entry which is preliminary data.</text>
</comment>